<dbReference type="PANTHER" id="PTHR46268">
    <property type="entry name" value="STRESS RESPONSE PROTEIN NHAX"/>
    <property type="match status" value="1"/>
</dbReference>
<dbReference type="PANTHER" id="PTHR46268:SF6">
    <property type="entry name" value="UNIVERSAL STRESS PROTEIN UP12"/>
    <property type="match status" value="1"/>
</dbReference>
<dbReference type="Gene3D" id="3.40.50.620">
    <property type="entry name" value="HUPs"/>
    <property type="match status" value="2"/>
</dbReference>
<dbReference type="SUPFAM" id="SSF52402">
    <property type="entry name" value="Adenine nucleotide alpha hydrolases-like"/>
    <property type="match status" value="2"/>
</dbReference>
<evidence type="ECO:0000256" key="1">
    <source>
        <dbReference type="ARBA" id="ARBA00008791"/>
    </source>
</evidence>
<protein>
    <submittedName>
        <fullName evidence="3">Universal stress protein UspA</fullName>
    </submittedName>
</protein>
<accession>A0A171DL19</accession>
<name>A0A171DL19_9ACTN</name>
<dbReference type="AlphaFoldDB" id="A0A171DL19"/>
<reference evidence="3 4" key="1">
    <citation type="journal article" date="2016" name="Genome Announc.">
        <title>Draft Genome Sequence of Planomonospora sphaerica JCM9374, a Rare Actinomycete.</title>
        <authorList>
            <person name="Dohra H."/>
            <person name="Suzuki T."/>
            <person name="Inoue Y."/>
            <person name="Kodani S."/>
        </authorList>
    </citation>
    <scope>NUCLEOTIDE SEQUENCE [LARGE SCALE GENOMIC DNA]</scope>
    <source>
        <strain evidence="3 4">JCM 9374</strain>
    </source>
</reference>
<dbReference type="OrthoDB" id="9816117at2"/>
<evidence type="ECO:0000259" key="2">
    <source>
        <dbReference type="Pfam" id="PF00582"/>
    </source>
</evidence>
<sequence length="297" mass="30912">MTGQIVVGIDGSASASAAVEWAADAAGCSGAALKIVHVREPWAMTAPVVRSQGIEESLAGYAESLLAAAAGRARERAPGVTVTSARVTGAVAERLRTEAERAEALVIGSRGTGGFAGLVLGSVALSLAGHAVCPVVVVRAPARTVHGVIVVGFDDSGCSQAAVEYAFVQARLRRCRLRALHAWRMPLLAPYALGYAPEQELEGLFREEAEATRRHLAAWREKYPDVEVEESVVHGHPIPVLSDASREADLVVVGSHGRSGFGAVLLGSVGHGVLHRAHCPVAVVGPQTRPAGESRPQ</sequence>
<dbReference type="EMBL" id="BDCX01000013">
    <property type="protein sequence ID" value="GAT69520.1"/>
    <property type="molecule type" value="Genomic_DNA"/>
</dbReference>
<gene>
    <name evidence="3" type="ORF">PS9374_05195</name>
</gene>
<reference evidence="4" key="2">
    <citation type="submission" date="2016-04" db="EMBL/GenBank/DDBJ databases">
        <title>Planomonospora sphaerica JCM9374 whole genome shotgun sequence.</title>
        <authorList>
            <person name="Suzuki T."/>
            <person name="Dohra H."/>
            <person name="Kodani S."/>
        </authorList>
    </citation>
    <scope>NUCLEOTIDE SEQUENCE [LARGE SCALE GENOMIC DNA]</scope>
    <source>
        <strain evidence="4">JCM 9374</strain>
    </source>
</reference>
<dbReference type="RefSeq" id="WP_068900984.1">
    <property type="nucleotide sequence ID" value="NZ_BDCX01000013.1"/>
</dbReference>
<keyword evidence="4" id="KW-1185">Reference proteome</keyword>
<feature type="domain" description="UspA" evidence="2">
    <location>
        <begin position="1"/>
        <end position="139"/>
    </location>
</feature>
<dbReference type="PRINTS" id="PR01438">
    <property type="entry name" value="UNVRSLSTRESS"/>
</dbReference>
<dbReference type="Proteomes" id="UP000077701">
    <property type="component" value="Unassembled WGS sequence"/>
</dbReference>
<organism evidence="3 4">
    <name type="scientific">Planomonospora sphaerica</name>
    <dbReference type="NCBI Taxonomy" id="161355"/>
    <lineage>
        <taxon>Bacteria</taxon>
        <taxon>Bacillati</taxon>
        <taxon>Actinomycetota</taxon>
        <taxon>Actinomycetes</taxon>
        <taxon>Streptosporangiales</taxon>
        <taxon>Streptosporangiaceae</taxon>
        <taxon>Planomonospora</taxon>
    </lineage>
</organism>
<dbReference type="STRING" id="161355.PS9374_05195"/>
<proteinExistence type="inferred from homology"/>
<dbReference type="InterPro" id="IPR014729">
    <property type="entry name" value="Rossmann-like_a/b/a_fold"/>
</dbReference>
<evidence type="ECO:0000313" key="4">
    <source>
        <dbReference type="Proteomes" id="UP000077701"/>
    </source>
</evidence>
<dbReference type="InterPro" id="IPR006016">
    <property type="entry name" value="UspA"/>
</dbReference>
<comment type="similarity">
    <text evidence="1">Belongs to the universal stress protein A family.</text>
</comment>
<dbReference type="InterPro" id="IPR006015">
    <property type="entry name" value="Universal_stress_UspA"/>
</dbReference>
<dbReference type="Pfam" id="PF00582">
    <property type="entry name" value="Usp"/>
    <property type="match status" value="2"/>
</dbReference>
<evidence type="ECO:0000313" key="3">
    <source>
        <dbReference type="EMBL" id="GAT69520.1"/>
    </source>
</evidence>
<feature type="domain" description="UspA" evidence="2">
    <location>
        <begin position="149"/>
        <end position="284"/>
    </location>
</feature>
<comment type="caution">
    <text evidence="3">The sequence shown here is derived from an EMBL/GenBank/DDBJ whole genome shotgun (WGS) entry which is preliminary data.</text>
</comment>